<keyword evidence="3" id="KW-1185">Reference proteome</keyword>
<comment type="caution">
    <text evidence="2">The sequence shown here is derived from an EMBL/GenBank/DDBJ whole genome shotgun (WGS) entry which is preliminary data.</text>
</comment>
<dbReference type="Proteomes" id="UP000011625">
    <property type="component" value="Unassembled WGS sequence"/>
</dbReference>
<feature type="region of interest" description="Disordered" evidence="1">
    <location>
        <begin position="160"/>
        <end position="192"/>
    </location>
</feature>
<evidence type="ECO:0000256" key="1">
    <source>
        <dbReference type="SAM" id="MobiDB-lite"/>
    </source>
</evidence>
<dbReference type="EMBL" id="AOME01000012">
    <property type="protein sequence ID" value="EMA55642.1"/>
    <property type="molecule type" value="Genomic_DNA"/>
</dbReference>
<reference evidence="2 3" key="1">
    <citation type="journal article" date="2014" name="PLoS Genet.">
        <title>Phylogenetically driven sequencing of extremely halophilic archaea reveals strategies for static and dynamic osmo-response.</title>
        <authorList>
            <person name="Becker E.A."/>
            <person name="Seitzer P.M."/>
            <person name="Tritt A."/>
            <person name="Larsen D."/>
            <person name="Krusor M."/>
            <person name="Yao A.I."/>
            <person name="Wu D."/>
            <person name="Madern D."/>
            <person name="Eisen J.A."/>
            <person name="Darling A.E."/>
            <person name="Facciotti M.T."/>
        </authorList>
    </citation>
    <scope>NUCLEOTIDE SEQUENCE [LARGE SCALE GENOMIC DNA]</scope>
    <source>
        <strain evidence="2 3">DSM 8989</strain>
    </source>
</reference>
<accession>M0NCF1</accession>
<dbReference type="OrthoDB" id="242243at2157"/>
<proteinExistence type="predicted"/>
<protein>
    <submittedName>
        <fullName evidence="2">Uncharacterized protein</fullName>
    </submittedName>
</protein>
<gene>
    <name evidence="2" type="ORF">C450_01257</name>
</gene>
<organism evidence="2 3">
    <name type="scientific">Halococcus salifodinae DSM 8989</name>
    <dbReference type="NCBI Taxonomy" id="1227456"/>
    <lineage>
        <taxon>Archaea</taxon>
        <taxon>Methanobacteriati</taxon>
        <taxon>Methanobacteriota</taxon>
        <taxon>Stenosarchaea group</taxon>
        <taxon>Halobacteria</taxon>
        <taxon>Halobacteriales</taxon>
        <taxon>Halococcaceae</taxon>
        <taxon>Halococcus</taxon>
    </lineage>
</organism>
<evidence type="ECO:0000313" key="2">
    <source>
        <dbReference type="EMBL" id="EMA55642.1"/>
    </source>
</evidence>
<dbReference type="PATRIC" id="fig|1227456.3.peg.266"/>
<name>M0NCF1_9EURY</name>
<sequence length="192" mass="20306">MNANDAAVLLVSLLLCGTMGLSAGSQAGATTATQPTPQTELGGEVSVFMQQRTAAANGAVDSGMWLAAFERTENQSNKQDLVEQRAATLRGRLNQTDERLRTFTPTETNRSVRHRARWERLVADVTALRAAINDAKTVAASAGVNASGLDQLARRAANLSVPDAGANNRSQIDSPDPDRPGGADRTVASKYD</sequence>
<evidence type="ECO:0000313" key="3">
    <source>
        <dbReference type="Proteomes" id="UP000011625"/>
    </source>
</evidence>
<dbReference type="RefSeq" id="WP_005038999.1">
    <property type="nucleotide sequence ID" value="NZ_AOME01000012.1"/>
</dbReference>
<dbReference type="AlphaFoldDB" id="M0NCF1"/>